<evidence type="ECO:0000313" key="3">
    <source>
        <dbReference type="EMBL" id="AJF97963.1"/>
    </source>
</evidence>
<keyword evidence="2" id="KW-0472">Membrane</keyword>
<evidence type="ECO:0000313" key="4">
    <source>
        <dbReference type="Proteomes" id="UP000202511"/>
    </source>
</evidence>
<dbReference type="GeneID" id="23462880"/>
<evidence type="ECO:0000256" key="2">
    <source>
        <dbReference type="SAM" id="Phobius"/>
    </source>
</evidence>
<feature type="transmembrane region" description="Helical" evidence="2">
    <location>
        <begin position="12"/>
        <end position="30"/>
    </location>
</feature>
<feature type="compositionally biased region" description="Basic residues" evidence="1">
    <location>
        <begin position="65"/>
        <end position="84"/>
    </location>
</feature>
<keyword evidence="2" id="KW-1133">Transmembrane helix</keyword>
<dbReference type="RefSeq" id="YP_009120198.1">
    <property type="nucleotide sequence ID" value="NC_026440.1"/>
</dbReference>
<name>A0A0B5IYK1_9VIRU</name>
<accession>A0A0B5IYK1</accession>
<reference evidence="3 4" key="1">
    <citation type="journal article" date="2015" name="Parasitol. Res.">
        <title>Viruses in close associations with free-living amoebae.</title>
        <authorList>
            <person name="Scheid P."/>
        </authorList>
    </citation>
    <scope>NUCLEOTIDE SEQUENCE [LARGE SCALE GENOMIC DNA]</scope>
    <source>
        <strain evidence="3">KlaHel</strain>
    </source>
</reference>
<dbReference type="Proteomes" id="UP000202511">
    <property type="component" value="Segment"/>
</dbReference>
<dbReference type="EMBL" id="KP136319">
    <property type="protein sequence ID" value="AJF97963.1"/>
    <property type="molecule type" value="Genomic_DNA"/>
</dbReference>
<protein>
    <submittedName>
        <fullName evidence="3">Uncharacterized protein</fullName>
    </submittedName>
</protein>
<keyword evidence="2" id="KW-0812">Transmembrane</keyword>
<organism evidence="3 4">
    <name type="scientific">Pandoravirus inopinatum</name>
    <dbReference type="NCBI Taxonomy" id="1605721"/>
    <lineage>
        <taxon>Viruses</taxon>
        <taxon>Pandoravirus</taxon>
    </lineage>
</organism>
<proteinExistence type="predicted"/>
<sequence length="100" mass="11480">MSAEMKKAQVCLSLFFFKIFLFLFSLLSLWCRLHRIIFVADTAFMFSAPRGGASQQRQSKETKQRAKSGKRTQKNGRKKERRRLMVADGPLFPFSSGPDS</sequence>
<feature type="region of interest" description="Disordered" evidence="1">
    <location>
        <begin position="49"/>
        <end position="100"/>
    </location>
</feature>
<dbReference type="KEGG" id="vg:23462880"/>
<evidence type="ECO:0000256" key="1">
    <source>
        <dbReference type="SAM" id="MobiDB-lite"/>
    </source>
</evidence>